<dbReference type="GO" id="GO:0050333">
    <property type="term" value="F:thiamine triphosphate phosphatase activity"/>
    <property type="evidence" value="ECO:0007669"/>
    <property type="project" value="InterPro"/>
</dbReference>
<comment type="caution">
    <text evidence="2">The sequence shown here is derived from an EMBL/GenBank/DDBJ whole genome shotgun (WGS) entry which is preliminary data.</text>
</comment>
<dbReference type="GO" id="GO:0042357">
    <property type="term" value="P:thiamine diphosphate metabolic process"/>
    <property type="evidence" value="ECO:0007669"/>
    <property type="project" value="TreeGrafter"/>
</dbReference>
<gene>
    <name evidence="2" type="ORF">AYL99_01998</name>
</gene>
<evidence type="ECO:0000313" key="2">
    <source>
        <dbReference type="EMBL" id="OAP62771.1"/>
    </source>
</evidence>
<organism evidence="2 3">
    <name type="scientific">Fonsecaea erecta</name>
    <dbReference type="NCBI Taxonomy" id="1367422"/>
    <lineage>
        <taxon>Eukaryota</taxon>
        <taxon>Fungi</taxon>
        <taxon>Dikarya</taxon>
        <taxon>Ascomycota</taxon>
        <taxon>Pezizomycotina</taxon>
        <taxon>Eurotiomycetes</taxon>
        <taxon>Chaetothyriomycetidae</taxon>
        <taxon>Chaetothyriales</taxon>
        <taxon>Herpotrichiellaceae</taxon>
        <taxon>Fonsecaea</taxon>
    </lineage>
</organism>
<dbReference type="GO" id="GO:0000287">
    <property type="term" value="F:magnesium ion binding"/>
    <property type="evidence" value="ECO:0007669"/>
    <property type="project" value="TreeGrafter"/>
</dbReference>
<dbReference type="PANTHER" id="PTHR14586:SF1">
    <property type="entry name" value="THIAMINE-TRIPHOSPHATASE"/>
    <property type="match status" value="1"/>
</dbReference>
<keyword evidence="3" id="KW-1185">Reference proteome</keyword>
<dbReference type="OrthoDB" id="442176at2759"/>
<sequence>MVRNPSTILLEVERKFAALKCYPLRIDSGKPPFLSLSDLGCRRFRDIYYDSHGRLWKAGTWVRQRDAKWQMKIRRGGTYINSQFEEIEDPDVISAQVKSLTGLDWGMSKTFGLSYFASFTTCRQTWIADKEYNIVLDRTDFGHTVGEVELETETTVQDEDEARKLMLEMDNKLVEFLRHYHWAFSSDTPTGKLSAYFEHKALQKP</sequence>
<dbReference type="PANTHER" id="PTHR14586">
    <property type="entry name" value="THIAMINE-TRIPHOSPHATASE"/>
    <property type="match status" value="1"/>
</dbReference>
<proteinExistence type="predicted"/>
<dbReference type="AlphaFoldDB" id="A0A178ZTK6"/>
<accession>A0A178ZTK6</accession>
<name>A0A178ZTK6_9EURO</name>
<evidence type="ECO:0000259" key="1">
    <source>
        <dbReference type="SMART" id="SM01118"/>
    </source>
</evidence>
<reference evidence="2 3" key="1">
    <citation type="submission" date="2016-04" db="EMBL/GenBank/DDBJ databases">
        <title>Draft genome of Fonsecaea erecta CBS 125763.</title>
        <authorList>
            <person name="Weiss V.A."/>
            <person name="Vicente V.A."/>
            <person name="Raittz R.T."/>
            <person name="Moreno L.F."/>
            <person name="De Souza E.M."/>
            <person name="Pedrosa F.O."/>
            <person name="Steffens M.B."/>
            <person name="Faoro H."/>
            <person name="Tadra-Sfeir M.Z."/>
            <person name="Najafzadeh M.J."/>
            <person name="Felipe M.S."/>
            <person name="Teixeira M."/>
            <person name="Sun J."/>
            <person name="Xi L."/>
            <person name="Gomes R."/>
            <person name="De Azevedo C.M."/>
            <person name="Salgado C.G."/>
            <person name="Da Silva M.B."/>
            <person name="Nascimento M.F."/>
            <person name="Queiroz-Telles F."/>
            <person name="Attili D.S."/>
            <person name="Gorbushina A."/>
        </authorList>
    </citation>
    <scope>NUCLEOTIDE SEQUENCE [LARGE SCALE GENOMIC DNA]</scope>
    <source>
        <strain evidence="2 3">CBS 125763</strain>
    </source>
</reference>
<dbReference type="RefSeq" id="XP_018696138.1">
    <property type="nucleotide sequence ID" value="XM_018833514.1"/>
</dbReference>
<evidence type="ECO:0000313" key="3">
    <source>
        <dbReference type="Proteomes" id="UP000078343"/>
    </source>
</evidence>
<dbReference type="Pfam" id="PF01928">
    <property type="entry name" value="CYTH"/>
    <property type="match status" value="1"/>
</dbReference>
<dbReference type="InterPro" id="IPR039582">
    <property type="entry name" value="THTPA"/>
</dbReference>
<feature type="domain" description="CYTH" evidence="1">
    <location>
        <begin position="9"/>
        <end position="183"/>
    </location>
</feature>
<dbReference type="Proteomes" id="UP000078343">
    <property type="component" value="Unassembled WGS sequence"/>
</dbReference>
<dbReference type="GeneID" id="30006168"/>
<dbReference type="InterPro" id="IPR023577">
    <property type="entry name" value="CYTH_domain"/>
</dbReference>
<dbReference type="EMBL" id="LVYI01000002">
    <property type="protein sequence ID" value="OAP62771.1"/>
    <property type="molecule type" value="Genomic_DNA"/>
</dbReference>
<dbReference type="STRING" id="1367422.A0A178ZTK6"/>
<dbReference type="SMART" id="SM01118">
    <property type="entry name" value="CYTH"/>
    <property type="match status" value="1"/>
</dbReference>
<dbReference type="Gene3D" id="2.40.320.10">
    <property type="entry name" value="Hypothetical Protein Pfu-838710-001"/>
    <property type="match status" value="1"/>
</dbReference>
<protein>
    <recommendedName>
        <fullName evidence="1">CYTH domain-containing protein</fullName>
    </recommendedName>
</protein>
<dbReference type="SUPFAM" id="SSF55154">
    <property type="entry name" value="CYTH-like phosphatases"/>
    <property type="match status" value="1"/>
</dbReference>
<dbReference type="InterPro" id="IPR033469">
    <property type="entry name" value="CYTH-like_dom_sf"/>
</dbReference>